<evidence type="ECO:0008006" key="6">
    <source>
        <dbReference type="Google" id="ProtNLM"/>
    </source>
</evidence>
<feature type="compositionally biased region" description="Basic and acidic residues" evidence="1">
    <location>
        <begin position="46"/>
        <end position="57"/>
    </location>
</feature>
<proteinExistence type="predicted"/>
<dbReference type="GO" id="GO:0005516">
    <property type="term" value="F:calmodulin binding"/>
    <property type="evidence" value="ECO:0007669"/>
    <property type="project" value="TreeGrafter"/>
</dbReference>
<dbReference type="Proteomes" id="UP000019384">
    <property type="component" value="Unassembled WGS sequence"/>
</dbReference>
<dbReference type="PANTHER" id="PTHR14149:SF14">
    <property type="entry name" value="CALPONIN-HOMOLOGY (CH) DOMAIN-CONTAINING PROTEIN"/>
    <property type="match status" value="1"/>
</dbReference>
<feature type="compositionally biased region" description="Polar residues" evidence="1">
    <location>
        <begin position="85"/>
        <end position="101"/>
    </location>
</feature>
<feature type="region of interest" description="Disordered" evidence="1">
    <location>
        <begin position="1"/>
        <end position="59"/>
    </location>
</feature>
<reference evidence="4" key="1">
    <citation type="submission" date="2013-12" db="EMBL/GenBank/DDBJ databases">
        <authorList>
            <person name="Genoscope - CEA"/>
        </authorList>
    </citation>
    <scope>NUCLEOTIDE SEQUENCE</scope>
    <source>
        <strain evidence="4">CBS 1993</strain>
    </source>
</reference>
<dbReference type="Pfam" id="PF03836">
    <property type="entry name" value="RasGAP_C"/>
    <property type="match status" value="1"/>
</dbReference>
<dbReference type="Pfam" id="PF00616">
    <property type="entry name" value="RasGAP"/>
    <property type="match status" value="1"/>
</dbReference>
<dbReference type="Gene3D" id="1.10.418.10">
    <property type="entry name" value="Calponin-like domain"/>
    <property type="match status" value="1"/>
</dbReference>
<feature type="domain" description="Ras-GAP" evidence="2">
    <location>
        <begin position="1007"/>
        <end position="1171"/>
    </location>
</feature>
<dbReference type="InterPro" id="IPR036872">
    <property type="entry name" value="CH_dom_sf"/>
</dbReference>
<keyword evidence="5" id="KW-1185">Reference proteome</keyword>
<dbReference type="InterPro" id="IPR000593">
    <property type="entry name" value="RasGAP_C"/>
</dbReference>
<protein>
    <recommendedName>
        <fullName evidence="6">Ras-GAP domain-containing protein</fullName>
    </recommendedName>
</protein>
<organism evidence="4 5">
    <name type="scientific">Kuraishia capsulata CBS 1993</name>
    <dbReference type="NCBI Taxonomy" id="1382522"/>
    <lineage>
        <taxon>Eukaryota</taxon>
        <taxon>Fungi</taxon>
        <taxon>Dikarya</taxon>
        <taxon>Ascomycota</taxon>
        <taxon>Saccharomycotina</taxon>
        <taxon>Pichiomycetes</taxon>
        <taxon>Pichiales</taxon>
        <taxon>Pichiaceae</taxon>
        <taxon>Kuraishia</taxon>
    </lineage>
</organism>
<dbReference type="PANTHER" id="PTHR14149">
    <property type="entry name" value="RAS GTPASE-ACTIVATING PROTEIN WITH IQ MOTIF"/>
    <property type="match status" value="1"/>
</dbReference>
<dbReference type="Gene3D" id="1.10.506.10">
    <property type="entry name" value="GTPase Activation - p120gap, domain 1"/>
    <property type="match status" value="1"/>
</dbReference>
<sequence>MSRKNLASRYLESIGGQGPTIGSPLTPSARTNDPELPRTPTRSRFSAKENESPTREVEEFEMSKLSPIKRLILEKERDVVKNRSYENVPSPTKTTRMPQSPSKDDLATMGKINSAMSNSPSLKNLNKLRTIEAKLKASQAVNGMQRVRIASSSNMDTDRKTIQTYEYLCRIAEAKTWIESCIEEKIDLSETEDSIVEFQEYLRNGIVLAKLAQKFVPGFVKNIYYGNATSNSFYGVNRGFQFKYTENINVFFKFLEHVSVPDMFRFELTDLYEMKNFPKVIFCIHALSYMLSSQGKAPELRSLSGEINFSKAEISKIQSKIRGLKLPNFDNIDGGVGVDDAGLGKISEIDTFDKSLAKTPSVSKLEPAPASVRKVSLRKVSLPVPENLFSDSPSLSPSISESELKIEEIQKKYAKMMNLEFDFDNTNAGEELELMPYVPDYSASDYDMVQLQAIARGSLVRYNLFVDKFMLKTFTPGVVKFQAISRGLLLRRSIGKSNPLQPAPVVFGKARSQSHSAYDAFQSQLSEHESQIIALQSLIRGGFFMREKNYQRRKSLLRCTNDAIKLQSRIRGVLLRKRIDEVASLGISLHNKLVISRPKMNVPEELALEAEAARDSLTALQGIIRGGIARNQLNNVLDTLSFNESALNTLAAVARGKALREQMANSKRSLQKNLNSVILIQSAVRGVLSRFSNELLIDDIEEHYEALSELQAIARSKRLRNQLSSMNDYYSRPENLAKIVKIQSCFRAAKHTNAYKSLVFEASPPLRAIRNFASLLNERDQDFEQDMSIKMYKDKASKKAKQIELLESKISALDVKIGLLNRNKITLDELVNYKNKHLSADVDTAETEIPDTFASSTSSKPEVKANLNKSARELRECYEKMFYILQTQPAYLSRLFAAIEQNPSYVLELPGSVEDYVLKIFGFTPVNADIERPKTREEYLYMKMVLYNIKSWISDVVATDGFKALFKSDISAKKLLVNSMMWESVLNMFNNLTHQRLSAKKIFGAHITKLLKDVDLSFESTPLNIYNNLIEKEEALTGQRTLKMIVGIDNNTAIEDPETRDQFVKNLTNLKETANDFILIIEYVIAALPTYIRTLCKELYEFLKLKYPGESERYYLSFVGRVFMKNYFLPILLRPENYGIRLKQPGSSERQTLAMRQNLIELSRVLYQLVSMKAFGAQNVYLQPLNEFIDLSVELVRRMLRKLINVEDMETTYNISSIYSDFANEDHPELVLSYHDLTGVFELVNLEINDLVPEREDLLRDLAQDIMVLRSAPGYSFSDPVILKLIPVAATEDPEEIYAKSLLLQVKTCLIYIIQVQSGTDLLDLLIKEIQRPDEVAYKALISKQGSKSTSVEDTDGNIVNLKFLSFRELKKITMEKVLELEEMGKISRSNCFQDLLDDISRDIKRKHEQRADRQKELKDVTTTFMRLKQREDRLSKLLNSYMADIDQGMLRLQTHPRKKNFLRQLFSRQYYHYRELKKRKGSVPRYGSYRYSAKYLFENGVLLEANGMSAAAIQASQTLSGTITRVFFMFSCDQPGVFTIDVAAEMDIVGLEKLTLDELLNYQYEGKTRIELYGGKTIFDTNALAALIFRKFYEVK</sequence>
<accession>W6MQM3</accession>
<evidence type="ECO:0000259" key="2">
    <source>
        <dbReference type="PROSITE" id="PS50018"/>
    </source>
</evidence>
<dbReference type="SUPFAM" id="SSF47576">
    <property type="entry name" value="Calponin-homology domain, CH-domain"/>
    <property type="match status" value="1"/>
</dbReference>
<dbReference type="Pfam" id="PF00612">
    <property type="entry name" value="IQ"/>
    <property type="match status" value="1"/>
</dbReference>
<dbReference type="CDD" id="cd21206">
    <property type="entry name" value="CH_IQGAP"/>
    <property type="match status" value="1"/>
</dbReference>
<dbReference type="GO" id="GO:0051015">
    <property type="term" value="F:actin filament binding"/>
    <property type="evidence" value="ECO:0007669"/>
    <property type="project" value="TreeGrafter"/>
</dbReference>
<name>W6MQM3_9ASCO</name>
<dbReference type="STRING" id="1382522.W6MQM3"/>
<feature type="region of interest" description="Disordered" evidence="1">
    <location>
        <begin position="85"/>
        <end position="105"/>
    </location>
</feature>
<evidence type="ECO:0000259" key="3">
    <source>
        <dbReference type="PROSITE" id="PS50021"/>
    </source>
</evidence>
<reference evidence="4" key="2">
    <citation type="submission" date="2014-02" db="EMBL/GenBank/DDBJ databases">
        <title>Complete DNA sequence of /Kuraishia capsulata/ illustrates novel genomic features among budding yeasts (/Saccharomycotina/).</title>
        <authorList>
            <person name="Morales L."/>
            <person name="Noel B."/>
            <person name="Porcel B."/>
            <person name="Marcet-Houben M."/>
            <person name="Hullo M-F."/>
            <person name="Sacerdot C."/>
            <person name="Tekaia F."/>
            <person name="Leh-Louis V."/>
            <person name="Despons L."/>
            <person name="Khanna V."/>
            <person name="Aury J-M."/>
            <person name="Barbe V."/>
            <person name="Couloux A."/>
            <person name="Labadie K."/>
            <person name="Pelletier E."/>
            <person name="Souciet J-L."/>
            <person name="Boekhout T."/>
            <person name="Gabaldon T."/>
            <person name="Wincker P."/>
            <person name="Dujon B."/>
        </authorList>
    </citation>
    <scope>NUCLEOTIDE SEQUENCE</scope>
    <source>
        <strain evidence="4">CBS 1993</strain>
    </source>
</reference>
<feature type="domain" description="Calponin-homology (CH)" evidence="3">
    <location>
        <begin position="168"/>
        <end position="291"/>
    </location>
</feature>
<dbReference type="SUPFAM" id="SSF48350">
    <property type="entry name" value="GTPase activation domain, GAP"/>
    <property type="match status" value="1"/>
</dbReference>
<dbReference type="PROSITE" id="PS50018">
    <property type="entry name" value="RAS_GTPASE_ACTIV_2"/>
    <property type="match status" value="1"/>
</dbReference>
<dbReference type="GO" id="GO:0005096">
    <property type="term" value="F:GTPase activator activity"/>
    <property type="evidence" value="ECO:0007669"/>
    <property type="project" value="TreeGrafter"/>
</dbReference>
<gene>
    <name evidence="4" type="ORF">KUCA_T00000150001</name>
</gene>
<dbReference type="GO" id="GO:1903479">
    <property type="term" value="P:mitotic actomyosin contractile ring assembly actin filament organization"/>
    <property type="evidence" value="ECO:0007669"/>
    <property type="project" value="TreeGrafter"/>
</dbReference>
<dbReference type="GO" id="GO:0110085">
    <property type="term" value="C:mitotic actomyosin contractile ring"/>
    <property type="evidence" value="ECO:0007669"/>
    <property type="project" value="TreeGrafter"/>
</dbReference>
<evidence type="ECO:0000256" key="1">
    <source>
        <dbReference type="SAM" id="MobiDB-lite"/>
    </source>
</evidence>
<dbReference type="OrthoDB" id="775356at2759"/>
<dbReference type="Pfam" id="PF00307">
    <property type="entry name" value="CH"/>
    <property type="match status" value="1"/>
</dbReference>
<dbReference type="EMBL" id="HG793125">
    <property type="protein sequence ID" value="CDK24190.1"/>
    <property type="molecule type" value="Genomic_DNA"/>
</dbReference>
<evidence type="ECO:0000313" key="5">
    <source>
        <dbReference type="Proteomes" id="UP000019384"/>
    </source>
</evidence>
<dbReference type="InterPro" id="IPR001936">
    <property type="entry name" value="RasGAP_dom"/>
</dbReference>
<dbReference type="PROSITE" id="PS50021">
    <property type="entry name" value="CH"/>
    <property type="match status" value="1"/>
</dbReference>
<dbReference type="SMART" id="SM00033">
    <property type="entry name" value="CH"/>
    <property type="match status" value="1"/>
</dbReference>
<dbReference type="InterPro" id="IPR001715">
    <property type="entry name" value="CH_dom"/>
</dbReference>
<dbReference type="SUPFAM" id="SSF143885">
    <property type="entry name" value="RGC domain-like"/>
    <property type="match status" value="1"/>
</dbReference>
<evidence type="ECO:0000313" key="4">
    <source>
        <dbReference type="EMBL" id="CDK24190.1"/>
    </source>
</evidence>
<dbReference type="PROSITE" id="PS50096">
    <property type="entry name" value="IQ"/>
    <property type="match status" value="2"/>
</dbReference>
<dbReference type="InterPro" id="IPR000048">
    <property type="entry name" value="IQ_motif_EF-hand-BS"/>
</dbReference>
<dbReference type="RefSeq" id="XP_022456207.1">
    <property type="nucleotide sequence ID" value="XM_022604660.1"/>
</dbReference>
<dbReference type="HOGENOM" id="CLU_000972_1_0_1"/>
<dbReference type="InterPro" id="IPR008936">
    <property type="entry name" value="Rho_GTPase_activation_prot"/>
</dbReference>
<dbReference type="GeneID" id="34517595"/>